<dbReference type="Proteomes" id="UP000615593">
    <property type="component" value="Unassembled WGS sequence"/>
</dbReference>
<reference evidence="3" key="1">
    <citation type="journal article" date="2019" name="Int. J. Syst. Evol. Microbiol.">
        <title>The Global Catalogue of Microorganisms (GCM) 10K type strain sequencing project: providing services to taxonomists for standard genome sequencing and annotation.</title>
        <authorList>
            <consortium name="The Broad Institute Genomics Platform"/>
            <consortium name="The Broad Institute Genome Sequencing Center for Infectious Disease"/>
            <person name="Wu L."/>
            <person name="Ma J."/>
        </authorList>
    </citation>
    <scope>NUCLEOTIDE SEQUENCE [LARGE SCALE GENOMIC DNA]</scope>
    <source>
        <strain evidence="3">KCTC 12708</strain>
    </source>
</reference>
<dbReference type="RefSeq" id="WP_036244056.1">
    <property type="nucleotide sequence ID" value="NZ_BMWY01000007.1"/>
</dbReference>
<dbReference type="InterPro" id="IPR058512">
    <property type="entry name" value="DUF8199"/>
</dbReference>
<keyword evidence="3" id="KW-1185">Reference proteome</keyword>
<evidence type="ECO:0008006" key="4">
    <source>
        <dbReference type="Google" id="ProtNLM"/>
    </source>
</evidence>
<accession>A0ABQ3C2D7</accession>
<evidence type="ECO:0000256" key="1">
    <source>
        <dbReference type="SAM" id="SignalP"/>
    </source>
</evidence>
<gene>
    <name evidence="2" type="ORF">GCM10008088_24020</name>
</gene>
<evidence type="ECO:0000313" key="2">
    <source>
        <dbReference type="EMBL" id="GGZ61716.1"/>
    </source>
</evidence>
<protein>
    <recommendedName>
        <fullName evidence="4">Secreted protein</fullName>
    </recommendedName>
</protein>
<feature type="signal peptide" evidence="1">
    <location>
        <begin position="1"/>
        <end position="24"/>
    </location>
</feature>
<evidence type="ECO:0000313" key="3">
    <source>
        <dbReference type="Proteomes" id="UP000615593"/>
    </source>
</evidence>
<dbReference type="InterPro" id="IPR058060">
    <property type="entry name" value="HYC_CC_PP"/>
</dbReference>
<proteinExistence type="predicted"/>
<dbReference type="Pfam" id="PF26622">
    <property type="entry name" value="DUF8199"/>
    <property type="match status" value="1"/>
</dbReference>
<dbReference type="GeneID" id="94370067"/>
<name>A0ABQ3C2D7_9FLAO</name>
<feature type="chain" id="PRO_5046613143" description="Secreted protein" evidence="1">
    <location>
        <begin position="25"/>
        <end position="139"/>
    </location>
</feature>
<comment type="caution">
    <text evidence="2">The sequence shown here is derived from an EMBL/GenBank/DDBJ whole genome shotgun (WGS) entry which is preliminary data.</text>
</comment>
<dbReference type="EMBL" id="BMWY01000007">
    <property type="protein sequence ID" value="GGZ61716.1"/>
    <property type="molecule type" value="Genomic_DNA"/>
</dbReference>
<dbReference type="NCBIfam" id="NF047658">
    <property type="entry name" value="HYC_CC_PP"/>
    <property type="match status" value="1"/>
</dbReference>
<organism evidence="2 3">
    <name type="scientific">Mesonia mobilis</name>
    <dbReference type="NCBI Taxonomy" id="369791"/>
    <lineage>
        <taxon>Bacteria</taxon>
        <taxon>Pseudomonadati</taxon>
        <taxon>Bacteroidota</taxon>
        <taxon>Flavobacteriia</taxon>
        <taxon>Flavobacteriales</taxon>
        <taxon>Flavobacteriaceae</taxon>
        <taxon>Mesonia</taxon>
    </lineage>
</organism>
<sequence length="139" mass="15719">MKVFHQIAAILMAFLVLFSTSAFAVSMHYCGKTLVDYSFAQQAKSCGMAMEATQTPKETPATCSIQKKGCCTNKKITKQQDDVKNNSKLQLDQQVFVASLVYTYIQLFEVKKTQHIPHRNYSPPLLVYDLLVLDETFLI</sequence>
<keyword evidence="1" id="KW-0732">Signal</keyword>